<dbReference type="EMBL" id="CM026430">
    <property type="protein sequence ID" value="KAG0562884.1"/>
    <property type="molecule type" value="Genomic_DNA"/>
</dbReference>
<dbReference type="Pfam" id="PF13360">
    <property type="entry name" value="PQQ_2"/>
    <property type="match status" value="1"/>
</dbReference>
<dbReference type="Gene3D" id="2.140.10.10">
    <property type="entry name" value="Quinoprotein alcohol dehydrogenase-like superfamily"/>
    <property type="match status" value="1"/>
</dbReference>
<feature type="signal peptide" evidence="4">
    <location>
        <begin position="1"/>
        <end position="22"/>
    </location>
</feature>
<accession>A0A8T0GXP2</accession>
<evidence type="ECO:0000256" key="2">
    <source>
        <dbReference type="ARBA" id="ARBA00008156"/>
    </source>
</evidence>
<keyword evidence="7" id="KW-1185">Reference proteome</keyword>
<dbReference type="PANTHER" id="PTHR32303">
    <property type="entry name" value="QUINOPROTEIN ALCOHOL DEHYDROGENASE (CYTOCHROME C)"/>
    <property type="match status" value="1"/>
</dbReference>
<sequence>MAANGALACLLLTTLYWTSCLAFESFAQAKWPNHGGGIENLRVARPGGNLSPSTVANLKTKWRVKTTGDVTATPAIANGMVYFPTWDGELFAVKEKDGSILWRKNLTEVVGGSKTIITSRATPVVENKYLLVGFYGPALLIALHIQTGKLLWSTFLDANPYAVITMSGTVYESEYYVGISSISEAVVDEPCCTFQGSMVKVDIKTGKIKWRTKMVPDNGNKIGLYSGAAIWGSSPPIDCKRRMIYIATGNLYSTPPDVTECEAKQENKTVRDIPDPCISPDDHSESILALNLDSGRVVWAHQLGGYDTWVLSCFNTNGPQPNCPPIVGPDYDFAEAPMMLTTLIQTNMVAVGLMLSLLDKRVALFGLSSVIMELLCGIRYLDREVQQEDQCGE</sequence>
<reference evidence="6" key="1">
    <citation type="submission" date="2020-06" db="EMBL/GenBank/DDBJ databases">
        <title>WGS assembly of Ceratodon purpureus strain R40.</title>
        <authorList>
            <person name="Carey S.B."/>
            <person name="Jenkins J."/>
            <person name="Shu S."/>
            <person name="Lovell J.T."/>
            <person name="Sreedasyam A."/>
            <person name="Maumus F."/>
            <person name="Tiley G.P."/>
            <person name="Fernandez-Pozo N."/>
            <person name="Barry K."/>
            <person name="Chen C."/>
            <person name="Wang M."/>
            <person name="Lipzen A."/>
            <person name="Daum C."/>
            <person name="Saski C.A."/>
            <person name="Payton A.C."/>
            <person name="Mcbreen J.C."/>
            <person name="Conrad R.E."/>
            <person name="Kollar L.M."/>
            <person name="Olsson S."/>
            <person name="Huttunen S."/>
            <person name="Landis J.B."/>
            <person name="Wickett N.J."/>
            <person name="Johnson M.G."/>
            <person name="Rensing S.A."/>
            <person name="Grimwood J."/>
            <person name="Schmutz J."/>
            <person name="Mcdaniel S.F."/>
        </authorList>
    </citation>
    <scope>NUCLEOTIDE SEQUENCE</scope>
    <source>
        <strain evidence="6">R40</strain>
    </source>
</reference>
<dbReference type="InterPro" id="IPR002372">
    <property type="entry name" value="PQQ_rpt_dom"/>
</dbReference>
<gene>
    <name evidence="6" type="ORF">KC19_9G179500</name>
</gene>
<comment type="similarity">
    <text evidence="2">Belongs to the bacterial PQQ dehydrogenase family.</text>
</comment>
<dbReference type="InterPro" id="IPR018391">
    <property type="entry name" value="PQQ_b-propeller_rpt"/>
</dbReference>
<dbReference type="SMART" id="SM00564">
    <property type="entry name" value="PQQ"/>
    <property type="match status" value="4"/>
</dbReference>
<evidence type="ECO:0000313" key="6">
    <source>
        <dbReference type="EMBL" id="KAG0562884.1"/>
    </source>
</evidence>
<protein>
    <recommendedName>
        <fullName evidence="5">Pyrrolo-quinoline quinone repeat domain-containing protein</fullName>
    </recommendedName>
</protein>
<proteinExistence type="inferred from homology"/>
<dbReference type="PANTHER" id="PTHR32303:SF10">
    <property type="entry name" value="OUTER MEMBRANE PROTEIN ASSEMBLY FACTOR BAMB"/>
    <property type="match status" value="1"/>
</dbReference>
<dbReference type="InterPro" id="IPR011047">
    <property type="entry name" value="Quinoprotein_ADH-like_sf"/>
</dbReference>
<comment type="cofactor">
    <cofactor evidence="1">
        <name>pyrroloquinoline quinone</name>
        <dbReference type="ChEBI" id="CHEBI:58442"/>
    </cofactor>
</comment>
<dbReference type="SUPFAM" id="SSF50998">
    <property type="entry name" value="Quinoprotein alcohol dehydrogenase-like"/>
    <property type="match status" value="1"/>
</dbReference>
<keyword evidence="3" id="KW-0560">Oxidoreductase</keyword>
<organism evidence="6 7">
    <name type="scientific">Ceratodon purpureus</name>
    <name type="common">Fire moss</name>
    <name type="synonym">Dicranum purpureum</name>
    <dbReference type="NCBI Taxonomy" id="3225"/>
    <lineage>
        <taxon>Eukaryota</taxon>
        <taxon>Viridiplantae</taxon>
        <taxon>Streptophyta</taxon>
        <taxon>Embryophyta</taxon>
        <taxon>Bryophyta</taxon>
        <taxon>Bryophytina</taxon>
        <taxon>Bryopsida</taxon>
        <taxon>Dicranidae</taxon>
        <taxon>Pseudoditrichales</taxon>
        <taxon>Ditrichaceae</taxon>
        <taxon>Ceratodon</taxon>
    </lineage>
</organism>
<comment type="caution">
    <text evidence="6">The sequence shown here is derived from an EMBL/GenBank/DDBJ whole genome shotgun (WGS) entry which is preliminary data.</text>
</comment>
<name>A0A8T0GXP2_CERPU</name>
<evidence type="ECO:0000259" key="5">
    <source>
        <dbReference type="Pfam" id="PF13360"/>
    </source>
</evidence>
<dbReference type="GO" id="GO:0016491">
    <property type="term" value="F:oxidoreductase activity"/>
    <property type="evidence" value="ECO:0007669"/>
    <property type="project" value="UniProtKB-KW"/>
</dbReference>
<keyword evidence="4" id="KW-0732">Signal</keyword>
<feature type="domain" description="Pyrrolo-quinoline quinone repeat" evidence="5">
    <location>
        <begin position="59"/>
        <end position="213"/>
    </location>
</feature>
<evidence type="ECO:0000313" key="7">
    <source>
        <dbReference type="Proteomes" id="UP000822688"/>
    </source>
</evidence>
<dbReference type="AlphaFoldDB" id="A0A8T0GXP2"/>
<evidence type="ECO:0000256" key="3">
    <source>
        <dbReference type="ARBA" id="ARBA00023002"/>
    </source>
</evidence>
<dbReference type="Proteomes" id="UP000822688">
    <property type="component" value="Chromosome 9"/>
</dbReference>
<evidence type="ECO:0000256" key="4">
    <source>
        <dbReference type="SAM" id="SignalP"/>
    </source>
</evidence>
<evidence type="ECO:0000256" key="1">
    <source>
        <dbReference type="ARBA" id="ARBA00001931"/>
    </source>
</evidence>
<feature type="chain" id="PRO_5035770954" description="Pyrrolo-quinoline quinone repeat domain-containing protein" evidence="4">
    <location>
        <begin position="23"/>
        <end position="393"/>
    </location>
</feature>